<reference evidence="3" key="1">
    <citation type="submission" date="2017-11" db="EMBL/GenBank/DDBJ databases">
        <title>The draft genome sequence of Chromatocurvus sp. F02.</title>
        <authorList>
            <person name="Du Z.-J."/>
            <person name="Chang Y.-Q."/>
        </authorList>
    </citation>
    <scope>NUCLEOTIDE SEQUENCE [LARGE SCALE GENOMIC DNA]</scope>
    <source>
        <strain evidence="3">F02</strain>
    </source>
</reference>
<dbReference type="Pfam" id="PF12728">
    <property type="entry name" value="HTH_17"/>
    <property type="match status" value="1"/>
</dbReference>
<dbReference type="InterPro" id="IPR036388">
    <property type="entry name" value="WH-like_DNA-bd_sf"/>
</dbReference>
<dbReference type="InterPro" id="IPR041657">
    <property type="entry name" value="HTH_17"/>
</dbReference>
<dbReference type="Proteomes" id="UP000234845">
    <property type="component" value="Unassembled WGS sequence"/>
</dbReference>
<dbReference type="OrthoDB" id="8455288at2"/>
<feature type="domain" description="Helix-turn-helix" evidence="1">
    <location>
        <begin position="19"/>
        <end position="55"/>
    </location>
</feature>
<organism evidence="2 3">
    <name type="scientific">Kineobactrum sediminis</name>
    <dbReference type="NCBI Taxonomy" id="1905677"/>
    <lineage>
        <taxon>Bacteria</taxon>
        <taxon>Pseudomonadati</taxon>
        <taxon>Pseudomonadota</taxon>
        <taxon>Gammaproteobacteria</taxon>
        <taxon>Cellvibrionales</taxon>
        <taxon>Halieaceae</taxon>
        <taxon>Kineobactrum</taxon>
    </lineage>
</organism>
<evidence type="ECO:0000313" key="2">
    <source>
        <dbReference type="EMBL" id="PLW82248.1"/>
    </source>
</evidence>
<evidence type="ECO:0000313" key="3">
    <source>
        <dbReference type="Proteomes" id="UP000234845"/>
    </source>
</evidence>
<name>A0A2N5Y1I3_9GAMM</name>
<dbReference type="GO" id="GO:0003677">
    <property type="term" value="F:DNA binding"/>
    <property type="evidence" value="ECO:0007669"/>
    <property type="project" value="UniProtKB-KW"/>
</dbReference>
<dbReference type="SUPFAM" id="SSF46955">
    <property type="entry name" value="Putative DNA-binding domain"/>
    <property type="match status" value="1"/>
</dbReference>
<keyword evidence="2" id="KW-0238">DNA-binding</keyword>
<dbReference type="EMBL" id="PKLZ01000008">
    <property type="protein sequence ID" value="PLW82248.1"/>
    <property type="molecule type" value="Genomic_DNA"/>
</dbReference>
<dbReference type="Gene3D" id="1.10.10.10">
    <property type="entry name" value="Winged helix-like DNA-binding domain superfamily/Winged helix DNA-binding domain"/>
    <property type="match status" value="1"/>
</dbReference>
<dbReference type="InterPro" id="IPR009061">
    <property type="entry name" value="DNA-bd_dom_put_sf"/>
</dbReference>
<gene>
    <name evidence="2" type="ORF">CWI75_10745</name>
</gene>
<evidence type="ECO:0000259" key="1">
    <source>
        <dbReference type="Pfam" id="PF12728"/>
    </source>
</evidence>
<dbReference type="AlphaFoldDB" id="A0A2N5Y1I3"/>
<accession>A0A2N5Y1I3</accession>
<sequence length="68" mass="7599">MMQTPARKPAHPGDRILWVPEICELTGSSNKTVYAWFSRGVLPCVKLGGRRGCWRSDLEEITQPQTAA</sequence>
<dbReference type="RefSeq" id="WP_101521500.1">
    <property type="nucleotide sequence ID" value="NZ_PKLZ01000008.1"/>
</dbReference>
<proteinExistence type="predicted"/>
<comment type="caution">
    <text evidence="2">The sequence shown here is derived from an EMBL/GenBank/DDBJ whole genome shotgun (WGS) entry which is preliminary data.</text>
</comment>
<protein>
    <submittedName>
        <fullName evidence="2">DNA-binding protein</fullName>
    </submittedName>
</protein>
<keyword evidence="3" id="KW-1185">Reference proteome</keyword>